<dbReference type="Proteomes" id="UP001203665">
    <property type="component" value="Unassembled WGS sequence"/>
</dbReference>
<gene>
    <name evidence="1" type="ORF">NDM98_08905</name>
</gene>
<protein>
    <submittedName>
        <fullName evidence="1">Uncharacterized protein</fullName>
    </submittedName>
</protein>
<comment type="caution">
    <text evidence="1">The sequence shown here is derived from an EMBL/GenBank/DDBJ whole genome shotgun (WGS) entry which is preliminary data.</text>
</comment>
<keyword evidence="2" id="KW-1185">Reference proteome</keyword>
<reference evidence="1" key="1">
    <citation type="submission" date="2022-06" db="EMBL/GenBank/DDBJ databases">
        <title>Alkalicoccobacillus porphyridii sp. nov., isolated from a marine red alga, Porphyridium purpureum and reclassification of Shouchella plakortidis and Shouchella gibsonii as Alkalicoccobacillus plakortidis comb. nov. and Alkalicoccobacillus gibsonii comb. nov.</title>
        <authorList>
            <person name="Kim K.H."/>
            <person name="Lee J.K."/>
            <person name="Han D.M."/>
            <person name="Baek J.H."/>
            <person name="Jeon C.O."/>
        </authorList>
    </citation>
    <scope>NUCLEOTIDE SEQUENCE</scope>
    <source>
        <strain evidence="1">DSM 19153</strain>
    </source>
</reference>
<proteinExistence type="predicted"/>
<name>A0ABT0XI62_9BACI</name>
<accession>A0ABT0XI62</accession>
<dbReference type="RefSeq" id="WP_251606512.1">
    <property type="nucleotide sequence ID" value="NZ_JAMQJY010000001.1"/>
</dbReference>
<evidence type="ECO:0000313" key="1">
    <source>
        <dbReference type="EMBL" id="MCM2675601.1"/>
    </source>
</evidence>
<evidence type="ECO:0000313" key="2">
    <source>
        <dbReference type="Proteomes" id="UP001203665"/>
    </source>
</evidence>
<sequence>MNEDLDRTTYFELKVKGYHDRKIMNMYGVRKRKMNDLRVEWGFIGIRTEGFQWMMIKAKVGQAYISKKVVQDGTGIGYSKSRNC</sequence>
<dbReference type="EMBL" id="JAMQJY010000001">
    <property type="protein sequence ID" value="MCM2675601.1"/>
    <property type="molecule type" value="Genomic_DNA"/>
</dbReference>
<organism evidence="1 2">
    <name type="scientific">Alkalicoccobacillus plakortidis</name>
    <dbReference type="NCBI Taxonomy" id="444060"/>
    <lineage>
        <taxon>Bacteria</taxon>
        <taxon>Bacillati</taxon>
        <taxon>Bacillota</taxon>
        <taxon>Bacilli</taxon>
        <taxon>Bacillales</taxon>
        <taxon>Bacillaceae</taxon>
        <taxon>Alkalicoccobacillus</taxon>
    </lineage>
</organism>